<gene>
    <name evidence="3" type="ORF">AA23TX_09552</name>
</gene>
<accession>A0A6I8M4I5</accession>
<dbReference type="RefSeq" id="WP_155549258.1">
    <property type="nucleotide sequence ID" value="NZ_CABVGP010000003.1"/>
</dbReference>
<proteinExistence type="predicted"/>
<keyword evidence="1" id="KW-0812">Transmembrane</keyword>
<evidence type="ECO:0000256" key="1">
    <source>
        <dbReference type="SAM" id="Phobius"/>
    </source>
</evidence>
<organism evidence="3 4">
    <name type="scientific">Amycolatopsis camponoti</name>
    <dbReference type="NCBI Taxonomy" id="2606593"/>
    <lineage>
        <taxon>Bacteria</taxon>
        <taxon>Bacillati</taxon>
        <taxon>Actinomycetota</taxon>
        <taxon>Actinomycetes</taxon>
        <taxon>Pseudonocardiales</taxon>
        <taxon>Pseudonocardiaceae</taxon>
        <taxon>Amycolatopsis</taxon>
    </lineage>
</organism>
<evidence type="ECO:0000313" key="4">
    <source>
        <dbReference type="Proteomes" id="UP000399805"/>
    </source>
</evidence>
<keyword evidence="1" id="KW-1133">Transmembrane helix</keyword>
<feature type="transmembrane region" description="Helical" evidence="1">
    <location>
        <begin position="33"/>
        <end position="53"/>
    </location>
</feature>
<protein>
    <submittedName>
        <fullName evidence="3">Putative membrane protein</fullName>
    </submittedName>
</protein>
<dbReference type="PANTHER" id="PTHR33608">
    <property type="entry name" value="BLL2464 PROTEIN"/>
    <property type="match status" value="1"/>
</dbReference>
<sequence length="430" mass="45851">MAVTGRLGLLALFGALVVGLVWPSKTGILAVGGVLVLLVVVDLVLAGSVRPLAFRRSGDTSVRLGEPCEVTLVVANPGGRAVRGQLRDAWPPSAGAADRHALRVPAGERQALVTSLRPTRRGDRTAARVTVRSVGPLGVAARQGSHEVPWTVRVLPPFHSRKHLPSRLARLQQLDGRSAVLIRGQGTEFDSLREYVIGDDVRSIDWRATARAADVMVRTWRPERDRHVVLVLDTGRVSAGRVGDAPRLDAAMDAALLLAVLASRAGDRVDLLAYDRRLRAAVQGSSGASLLTSLVNAMAPIEPSLVETDARGMVAEVLQRTRRRSLVVLLTGLDAAPLEEGLFPVLSSLTARHELIVAAVADPRVAEMLTGRGDAEAVYDAAAASRTTAERQRVTERLARHGVSVVDAVPEELPPALADRYLALKAAGRL</sequence>
<dbReference type="Proteomes" id="UP000399805">
    <property type="component" value="Unassembled WGS sequence"/>
</dbReference>
<dbReference type="EMBL" id="CABVGP010000003">
    <property type="protein sequence ID" value="VVJ24691.1"/>
    <property type="molecule type" value="Genomic_DNA"/>
</dbReference>
<dbReference type="AlphaFoldDB" id="A0A6I8M4I5"/>
<dbReference type="Pfam" id="PF01882">
    <property type="entry name" value="DUF58"/>
    <property type="match status" value="1"/>
</dbReference>
<feature type="domain" description="DUF58" evidence="2">
    <location>
        <begin position="192"/>
        <end position="391"/>
    </location>
</feature>
<dbReference type="PANTHER" id="PTHR33608:SF3">
    <property type="entry name" value="SLR2013 PROTEIN"/>
    <property type="match status" value="1"/>
</dbReference>
<reference evidence="3 4" key="1">
    <citation type="submission" date="2019-09" db="EMBL/GenBank/DDBJ databases">
        <authorList>
            <person name="Leyn A S."/>
        </authorList>
    </citation>
    <scope>NUCLEOTIDE SEQUENCE [LARGE SCALE GENOMIC DNA]</scope>
    <source>
        <strain evidence="3">AA231_1</strain>
    </source>
</reference>
<dbReference type="InterPro" id="IPR002881">
    <property type="entry name" value="DUF58"/>
</dbReference>
<name>A0A6I8M4I5_9PSEU</name>
<keyword evidence="4" id="KW-1185">Reference proteome</keyword>
<evidence type="ECO:0000259" key="2">
    <source>
        <dbReference type="Pfam" id="PF01882"/>
    </source>
</evidence>
<evidence type="ECO:0000313" key="3">
    <source>
        <dbReference type="EMBL" id="VVJ24691.1"/>
    </source>
</evidence>
<keyword evidence="1" id="KW-0472">Membrane</keyword>